<dbReference type="EMBL" id="JBHSRF010000031">
    <property type="protein sequence ID" value="MFC6083690.1"/>
    <property type="molecule type" value="Genomic_DNA"/>
</dbReference>
<dbReference type="RefSeq" id="WP_380755936.1">
    <property type="nucleotide sequence ID" value="NZ_JBHSRF010000031.1"/>
</dbReference>
<proteinExistence type="predicted"/>
<sequence length="168" mass="17720">MTAANIAELDDRTVIRALQEVTEELAATAGLAIATKDSDEAQALLAALLEEGELSDSAPLALAMPCQYAAARRVLVALAENPATGCVTDSVLADPPSDTRLGTELAAPAIVVLAAVVVWLQTKVDIRIKRKDGKTEFEFRVAKEAASAGLLKDIVKTIVQFWTGPPQP</sequence>
<evidence type="ECO:0000313" key="2">
    <source>
        <dbReference type="Proteomes" id="UP001596137"/>
    </source>
</evidence>
<name>A0ABW1NL96_9ACTN</name>
<organism evidence="1 2">
    <name type="scientific">Sphaerisporangium aureirubrum</name>
    <dbReference type="NCBI Taxonomy" id="1544736"/>
    <lineage>
        <taxon>Bacteria</taxon>
        <taxon>Bacillati</taxon>
        <taxon>Actinomycetota</taxon>
        <taxon>Actinomycetes</taxon>
        <taxon>Streptosporangiales</taxon>
        <taxon>Streptosporangiaceae</taxon>
        <taxon>Sphaerisporangium</taxon>
    </lineage>
</organism>
<gene>
    <name evidence="1" type="ORF">ACFP1K_21160</name>
</gene>
<accession>A0ABW1NL96</accession>
<protein>
    <submittedName>
        <fullName evidence="1">Uncharacterized protein</fullName>
    </submittedName>
</protein>
<evidence type="ECO:0000313" key="1">
    <source>
        <dbReference type="EMBL" id="MFC6083690.1"/>
    </source>
</evidence>
<comment type="caution">
    <text evidence="1">The sequence shown here is derived from an EMBL/GenBank/DDBJ whole genome shotgun (WGS) entry which is preliminary data.</text>
</comment>
<reference evidence="2" key="1">
    <citation type="journal article" date="2019" name="Int. J. Syst. Evol. Microbiol.">
        <title>The Global Catalogue of Microorganisms (GCM) 10K type strain sequencing project: providing services to taxonomists for standard genome sequencing and annotation.</title>
        <authorList>
            <consortium name="The Broad Institute Genomics Platform"/>
            <consortium name="The Broad Institute Genome Sequencing Center for Infectious Disease"/>
            <person name="Wu L."/>
            <person name="Ma J."/>
        </authorList>
    </citation>
    <scope>NUCLEOTIDE SEQUENCE [LARGE SCALE GENOMIC DNA]</scope>
    <source>
        <strain evidence="2">JCM 30346</strain>
    </source>
</reference>
<dbReference type="Proteomes" id="UP001596137">
    <property type="component" value="Unassembled WGS sequence"/>
</dbReference>
<keyword evidence="2" id="KW-1185">Reference proteome</keyword>